<protein>
    <submittedName>
        <fullName evidence="1">Uncharacterized protein</fullName>
    </submittedName>
</protein>
<dbReference type="AlphaFoldDB" id="A0A6C6Z8C1"/>
<dbReference type="Proteomes" id="UP000008556">
    <property type="component" value="Chromosome"/>
</dbReference>
<evidence type="ECO:0000313" key="2">
    <source>
        <dbReference type="Proteomes" id="UP000008556"/>
    </source>
</evidence>
<sequence length="42" mass="5057">MQHSHRGAALLHDGAHDNAFWGQCESWHRFRFIFLRRHGQQN</sequence>
<reference evidence="1 2" key="1">
    <citation type="submission" date="2007-11" db="EMBL/GenBank/DDBJ databases">
        <authorList>
            <consortium name="The Salmonella enterica serovar Paratyphi B Genome Sequencing Project"/>
            <person name="McClelland M."/>
            <person name="Sanderson E.K."/>
            <person name="Porwollik S."/>
            <person name="Spieth J."/>
            <person name="Clifton W.S."/>
            <person name="Fulton R."/>
            <person name="Cordes M."/>
            <person name="Wollam A."/>
            <person name="Shah N."/>
            <person name="Pepin K."/>
            <person name="Bhonagiri V."/>
            <person name="Nash W."/>
            <person name="Johnson M."/>
            <person name="Thiruvilangam P."/>
            <person name="Wilson R."/>
        </authorList>
    </citation>
    <scope>NUCLEOTIDE SEQUENCE [LARGE SCALE GENOMIC DNA]</scope>
    <source>
        <strain evidence="2">ATCC BAA-1250 / SPB7</strain>
    </source>
</reference>
<proteinExistence type="predicted"/>
<dbReference type="EMBL" id="CP000886">
    <property type="protein sequence ID" value="ABX70263.1"/>
    <property type="molecule type" value="Genomic_DNA"/>
</dbReference>
<name>A0A6C6Z8C1_SALPB</name>
<organism evidence="1 2">
    <name type="scientific">Salmonella paratyphi B (strain ATCC BAA-1250 / SPB7)</name>
    <dbReference type="NCBI Taxonomy" id="1016998"/>
    <lineage>
        <taxon>Bacteria</taxon>
        <taxon>Pseudomonadati</taxon>
        <taxon>Pseudomonadota</taxon>
        <taxon>Gammaproteobacteria</taxon>
        <taxon>Enterobacterales</taxon>
        <taxon>Enterobacteriaceae</taxon>
        <taxon>Salmonella</taxon>
    </lineage>
</organism>
<accession>A0A6C6Z8C1</accession>
<evidence type="ECO:0000313" key="1">
    <source>
        <dbReference type="EMBL" id="ABX70263.1"/>
    </source>
</evidence>
<gene>
    <name evidence="1" type="ordered locus">SPAB_04971</name>
</gene>
<dbReference type="KEGG" id="spq:SPAB_04971"/>